<accession>C1FD23</accession>
<reference evidence="4 5" key="1">
    <citation type="journal article" date="2009" name="Science">
        <title>Green evolution and dynamic adaptations revealed by genomes of the marine picoeukaryotes Micromonas.</title>
        <authorList>
            <person name="Worden A.Z."/>
            <person name="Lee J.H."/>
            <person name="Mock T."/>
            <person name="Rouze P."/>
            <person name="Simmons M.P."/>
            <person name="Aerts A.L."/>
            <person name="Allen A.E."/>
            <person name="Cuvelier M.L."/>
            <person name="Derelle E."/>
            <person name="Everett M.V."/>
            <person name="Foulon E."/>
            <person name="Grimwood J."/>
            <person name="Gundlach H."/>
            <person name="Henrissat B."/>
            <person name="Napoli C."/>
            <person name="McDonald S.M."/>
            <person name="Parker M.S."/>
            <person name="Rombauts S."/>
            <person name="Salamov A."/>
            <person name="Von Dassow P."/>
            <person name="Badger J.H."/>
            <person name="Coutinho P.M."/>
            <person name="Demir E."/>
            <person name="Dubchak I."/>
            <person name="Gentemann C."/>
            <person name="Eikrem W."/>
            <person name="Gready J.E."/>
            <person name="John U."/>
            <person name="Lanier W."/>
            <person name="Lindquist E.A."/>
            <person name="Lucas S."/>
            <person name="Mayer K.F."/>
            <person name="Moreau H."/>
            <person name="Not F."/>
            <person name="Otillar R."/>
            <person name="Panaud O."/>
            <person name="Pangilinan J."/>
            <person name="Paulsen I."/>
            <person name="Piegu B."/>
            <person name="Poliakov A."/>
            <person name="Robbens S."/>
            <person name="Schmutz J."/>
            <person name="Toulza E."/>
            <person name="Wyss T."/>
            <person name="Zelensky A."/>
            <person name="Zhou K."/>
            <person name="Armbrust E.V."/>
            <person name="Bhattacharya D."/>
            <person name="Goodenough U.W."/>
            <person name="Van de Peer Y."/>
            <person name="Grigoriev I.V."/>
        </authorList>
    </citation>
    <scope>NUCLEOTIDE SEQUENCE [LARGE SCALE GENOMIC DNA]</scope>
    <source>
        <strain evidence="5">RCC299 / NOUM17</strain>
    </source>
</reference>
<evidence type="ECO:0000313" key="5">
    <source>
        <dbReference type="Proteomes" id="UP000002009"/>
    </source>
</evidence>
<dbReference type="PANTHER" id="PTHR43204">
    <property type="entry name" value="ABC TRANSPORTER I FAMILY MEMBER 6, CHLOROPLASTIC"/>
    <property type="match status" value="1"/>
</dbReference>
<keyword evidence="5" id="KW-1185">Reference proteome</keyword>
<dbReference type="GO" id="GO:0016887">
    <property type="term" value="F:ATP hydrolysis activity"/>
    <property type="evidence" value="ECO:0007669"/>
    <property type="project" value="InterPro"/>
</dbReference>
<dbReference type="InterPro" id="IPR027417">
    <property type="entry name" value="P-loop_NTPase"/>
</dbReference>
<dbReference type="EMBL" id="CP001574">
    <property type="protein sequence ID" value="ACO68319.1"/>
    <property type="molecule type" value="Genomic_DNA"/>
</dbReference>
<proteinExistence type="predicted"/>
<protein>
    <submittedName>
        <fullName evidence="4">ATP-binding cassette superfamily</fullName>
    </submittedName>
</protein>
<dbReference type="NCBIfam" id="TIGR01978">
    <property type="entry name" value="sufC"/>
    <property type="match status" value="1"/>
</dbReference>
<feature type="domain" description="ABC transporter" evidence="3">
    <location>
        <begin position="51"/>
        <end position="297"/>
    </location>
</feature>
<dbReference type="PROSITE" id="PS00211">
    <property type="entry name" value="ABC_TRANSPORTER_1"/>
    <property type="match status" value="1"/>
</dbReference>
<dbReference type="Proteomes" id="UP000002009">
    <property type="component" value="Chromosome 1"/>
</dbReference>
<dbReference type="OMA" id="MAMLEPK"/>
<evidence type="ECO:0000256" key="2">
    <source>
        <dbReference type="ARBA" id="ARBA00022840"/>
    </source>
</evidence>
<dbReference type="InParanoid" id="C1FD23"/>
<sequence>MAAHTVVGVQASLAPRRSRVAPELTRRGGAPRVRSASARLTVRAAKGDVLLEVKDLSAKVAETGEEILRGVTLTIKEGETHAIMGKNGSGKSTFTKVLVGHPSYEVTGGTATFRGQDLFAMEPEERARAGLFLSFQSPIEVPGVSNTDFLRMMCNERRKARGEPELDPLEFYGFLTPKLDQLNMDPSFLARNVNEGFSGGEKKRNEILQLAVMESEMSILDEIDSGLDVDALRDVAAAVNVLKDGDKGLLLITHYQRLLDAIHPDFVHVMQKGKIVQTGDVSIARKLEEGGFEALAA</sequence>
<name>C1FD23_MICCC</name>
<keyword evidence="2 4" id="KW-0067">ATP-binding</keyword>
<dbReference type="InterPro" id="IPR017871">
    <property type="entry name" value="ABC_transporter-like_CS"/>
</dbReference>
<organism evidence="4 5">
    <name type="scientific">Micromonas commoda (strain RCC299 / NOUM17 / CCMP2709)</name>
    <name type="common">Picoplanktonic green alga</name>
    <dbReference type="NCBI Taxonomy" id="296587"/>
    <lineage>
        <taxon>Eukaryota</taxon>
        <taxon>Viridiplantae</taxon>
        <taxon>Chlorophyta</taxon>
        <taxon>Mamiellophyceae</taxon>
        <taxon>Mamiellales</taxon>
        <taxon>Mamiellaceae</taxon>
        <taxon>Micromonas</taxon>
    </lineage>
</organism>
<dbReference type="FunCoup" id="C1FD23">
    <property type="interactions" value="544"/>
</dbReference>
<dbReference type="OrthoDB" id="6500128at2759"/>
<dbReference type="CDD" id="cd03217">
    <property type="entry name" value="ABC_FeS_Assembly"/>
    <property type="match status" value="1"/>
</dbReference>
<evidence type="ECO:0000313" key="4">
    <source>
        <dbReference type="EMBL" id="ACO68319.1"/>
    </source>
</evidence>
<dbReference type="KEGG" id="mis:MICPUN_107461"/>
<evidence type="ECO:0000259" key="3">
    <source>
        <dbReference type="PROSITE" id="PS50893"/>
    </source>
</evidence>
<dbReference type="RefSeq" id="XP_002507061.1">
    <property type="nucleotide sequence ID" value="XM_002507015.1"/>
</dbReference>
<dbReference type="InterPro" id="IPR010230">
    <property type="entry name" value="FeS-cluster_ATPase_SufC"/>
</dbReference>
<dbReference type="Gene3D" id="3.40.50.300">
    <property type="entry name" value="P-loop containing nucleotide triphosphate hydrolases"/>
    <property type="match status" value="1"/>
</dbReference>
<dbReference type="PANTHER" id="PTHR43204:SF1">
    <property type="entry name" value="ABC TRANSPORTER I FAMILY MEMBER 6, CHLOROPLASTIC"/>
    <property type="match status" value="1"/>
</dbReference>
<dbReference type="GeneID" id="8250375"/>
<dbReference type="InterPro" id="IPR003439">
    <property type="entry name" value="ABC_transporter-like_ATP-bd"/>
</dbReference>
<dbReference type="STRING" id="296587.C1FD23"/>
<keyword evidence="1" id="KW-0547">Nucleotide-binding</keyword>
<evidence type="ECO:0000256" key="1">
    <source>
        <dbReference type="ARBA" id="ARBA00022741"/>
    </source>
</evidence>
<gene>
    <name evidence="4" type="ORF">MICPUN_107461</name>
</gene>
<dbReference type="AlphaFoldDB" id="C1FD23"/>
<dbReference type="Pfam" id="PF00005">
    <property type="entry name" value="ABC_tran"/>
    <property type="match status" value="1"/>
</dbReference>
<dbReference type="GO" id="GO:0005524">
    <property type="term" value="F:ATP binding"/>
    <property type="evidence" value="ECO:0007669"/>
    <property type="project" value="UniProtKB-KW"/>
</dbReference>
<dbReference type="PROSITE" id="PS50893">
    <property type="entry name" value="ABC_TRANSPORTER_2"/>
    <property type="match status" value="1"/>
</dbReference>
<dbReference type="SUPFAM" id="SSF52540">
    <property type="entry name" value="P-loop containing nucleoside triphosphate hydrolases"/>
    <property type="match status" value="1"/>
</dbReference>
<dbReference type="eggNOG" id="ENOG502QS88">
    <property type="taxonomic scope" value="Eukaryota"/>
</dbReference>